<evidence type="ECO:0000256" key="8">
    <source>
        <dbReference type="ARBA" id="ARBA00023004"/>
    </source>
</evidence>
<evidence type="ECO:0000256" key="4">
    <source>
        <dbReference type="ARBA" id="ARBA00022617"/>
    </source>
</evidence>
<dbReference type="GO" id="GO:0046872">
    <property type="term" value="F:metal ion binding"/>
    <property type="evidence" value="ECO:0007669"/>
    <property type="project" value="UniProtKB-KW"/>
</dbReference>
<feature type="domain" description="Dyp-type peroxidase C-terminal" evidence="18">
    <location>
        <begin position="251"/>
        <end position="438"/>
    </location>
</feature>
<keyword evidence="20" id="KW-1185">Reference proteome</keyword>
<dbReference type="EC" id="1.11.1.-" evidence="15"/>
<comment type="caution">
    <text evidence="19">The sequence shown here is derived from an EMBL/GenBank/DDBJ whole genome shotgun (WGS) entry which is preliminary data.</text>
</comment>
<sequence length="452" mass="48023">MASCPFSTSRRALLRGLAAGTGAAALGSAQAGIAQAGIAQAGIAQAGVAQAGIEQAGIDQARAKDATPSVASDGPLDRQPFHGPHQAGIVTPQPAAALFVALDVLAEDRGELAKLFRILTERFAFLTEGGAVPSLDPRLPPVDSGILGPQVLPDNLTATLSVGASLFDDRYGLDGAKPRRLRPMDRFPNDSLDGKLCHGDLLVQFCADTAETNLHALRDVIRHTPGLVALRWKLEGMLPPQVVKRQGQDTVRNFLGFKDGTANLDARDDALMRRQVWVQAGSGEPGDGEPSWAAGGSYQVVRIIRNFVERWDRTPLREQEQIVGRHKESGAPLGQTDEHALPDYAADPAGTRTPMDAHIRLANPRTRETASSLILRRGYNYSAGITPSGQLDMGLLFVCYQADLDAGFVAVQNRLNGEPLEEYIKPIGGGYFYALPGVPEPGGVLGQGLLGA</sequence>
<dbReference type="EMBL" id="LABZ01000180">
    <property type="protein sequence ID" value="KMO34446.1"/>
    <property type="molecule type" value="Genomic_DNA"/>
</dbReference>
<gene>
    <name evidence="19" type="ORF">VQ03_23370</name>
</gene>
<evidence type="ECO:0000256" key="12">
    <source>
        <dbReference type="ARBA" id="ARBA00048856"/>
    </source>
</evidence>
<evidence type="ECO:0000313" key="20">
    <source>
        <dbReference type="Proteomes" id="UP000036449"/>
    </source>
</evidence>
<evidence type="ECO:0000256" key="9">
    <source>
        <dbReference type="ARBA" id="ARBA00023239"/>
    </source>
</evidence>
<feature type="binding site" evidence="13">
    <location>
        <position position="376"/>
    </location>
    <ligand>
        <name>heme b</name>
        <dbReference type="ChEBI" id="CHEBI:60344"/>
    </ligand>
</feature>
<dbReference type="Pfam" id="PF04261">
    <property type="entry name" value="Dyp_perox_N"/>
    <property type="match status" value="1"/>
</dbReference>
<protein>
    <recommendedName>
        <fullName evidence="10 15">Deferrochelatase</fullName>
        <ecNumber evidence="15">1.11.1.-</ecNumber>
    </recommendedName>
    <alternativeName>
        <fullName evidence="11 15">Peroxidase EfeB</fullName>
    </alternativeName>
</protein>
<dbReference type="GO" id="GO:0030313">
    <property type="term" value="C:cell envelope"/>
    <property type="evidence" value="ECO:0007669"/>
    <property type="project" value="UniProtKB-SubCell"/>
</dbReference>
<keyword evidence="9" id="KW-0456">Lyase</keyword>
<evidence type="ECO:0000256" key="14">
    <source>
        <dbReference type="PIRSR" id="PIRSR606313-2"/>
    </source>
</evidence>
<dbReference type="GO" id="GO:0004325">
    <property type="term" value="F:ferrochelatase activity"/>
    <property type="evidence" value="ECO:0007669"/>
    <property type="project" value="UniProtKB-EC"/>
</dbReference>
<evidence type="ECO:0000259" key="17">
    <source>
        <dbReference type="Pfam" id="PF04261"/>
    </source>
</evidence>
<comment type="similarity">
    <text evidence="2">Belongs to the DyP-type peroxidase family. EfeB subfamily.</text>
</comment>
<keyword evidence="7 15" id="KW-0560">Oxidoreductase</keyword>
<evidence type="ECO:0000256" key="13">
    <source>
        <dbReference type="PIRSR" id="PIRSR606313-1"/>
    </source>
</evidence>
<evidence type="ECO:0000259" key="18">
    <source>
        <dbReference type="Pfam" id="PF20628"/>
    </source>
</evidence>
<evidence type="ECO:0000256" key="6">
    <source>
        <dbReference type="ARBA" id="ARBA00022729"/>
    </source>
</evidence>
<name>A0A0J6V6A5_9HYPH</name>
<evidence type="ECO:0000256" key="11">
    <source>
        <dbReference type="ARBA" id="ARBA00033775"/>
    </source>
</evidence>
<evidence type="ECO:0000256" key="5">
    <source>
        <dbReference type="ARBA" id="ARBA00022723"/>
    </source>
</evidence>
<dbReference type="PROSITE" id="PS51318">
    <property type="entry name" value="TAT"/>
    <property type="match status" value="1"/>
</dbReference>
<feature type="binding site" evidence="13">
    <location>
        <position position="358"/>
    </location>
    <ligand>
        <name>heme b</name>
        <dbReference type="ChEBI" id="CHEBI:60344"/>
    </ligand>
</feature>
<dbReference type="InterPro" id="IPR048328">
    <property type="entry name" value="Dyp_perox_C"/>
</dbReference>
<feature type="signal peptide" evidence="15">
    <location>
        <begin position="1"/>
        <end position="31"/>
    </location>
</feature>
<dbReference type="AlphaFoldDB" id="A0A0J6V6A5"/>
<evidence type="ECO:0000256" key="15">
    <source>
        <dbReference type="RuleBase" id="RU365017"/>
    </source>
</evidence>
<dbReference type="NCBIfam" id="TIGR01412">
    <property type="entry name" value="tat_substr_1"/>
    <property type="match status" value="1"/>
</dbReference>
<dbReference type="NCBIfam" id="TIGR01413">
    <property type="entry name" value="Dyp_perox_fam"/>
    <property type="match status" value="1"/>
</dbReference>
<dbReference type="InterPro" id="IPR006314">
    <property type="entry name" value="Dyp_peroxidase"/>
</dbReference>
<feature type="domain" description="Dyp-type peroxidase N-terminal" evidence="17">
    <location>
        <begin position="86"/>
        <end position="236"/>
    </location>
</feature>
<dbReference type="PATRIC" id="fig|1187852.3.peg.2315"/>
<comment type="cofactor">
    <cofactor evidence="13 15">
        <name>heme b</name>
        <dbReference type="ChEBI" id="CHEBI:60344"/>
    </cofactor>
    <text evidence="13 15">Binds 1 heme b (iron(II)-protoporphyrin IX) group non-covalently per subunit.</text>
</comment>
<feature type="binding site" evidence="14">
    <location>
        <begin position="260"/>
        <end position="262"/>
    </location>
    <ligand>
        <name>protoporphyrin IX</name>
        <dbReference type="ChEBI" id="CHEBI:57306"/>
    </ligand>
</feature>
<comment type="catalytic activity">
    <reaction evidence="12">
        <text>heme b + 2 H(+) = protoporphyrin IX + Fe(2+)</text>
        <dbReference type="Rhea" id="RHEA:22584"/>
        <dbReference type="ChEBI" id="CHEBI:15378"/>
        <dbReference type="ChEBI" id="CHEBI:29033"/>
        <dbReference type="ChEBI" id="CHEBI:57306"/>
        <dbReference type="ChEBI" id="CHEBI:60344"/>
        <dbReference type="EC" id="4.98.1.1"/>
    </reaction>
    <physiologicalReaction direction="left-to-right" evidence="12">
        <dbReference type="Rhea" id="RHEA:22585"/>
    </physiologicalReaction>
</comment>
<keyword evidence="5 13" id="KW-0479">Metal-binding</keyword>
<dbReference type="InterPro" id="IPR006313">
    <property type="entry name" value="EfeB/EfeN"/>
</dbReference>
<evidence type="ECO:0000256" key="10">
    <source>
        <dbReference type="ARBA" id="ARBA00033771"/>
    </source>
</evidence>
<comment type="function">
    <text evidence="15">Involved in the recovery of exogenous heme iron. Extracts iron from heme while preserving the protoporphyrin ring intact.</text>
</comment>
<feature type="binding site" evidence="14">
    <location>
        <position position="325"/>
    </location>
    <ligand>
        <name>protoporphyrin IX</name>
        <dbReference type="ChEBI" id="CHEBI:57306"/>
    </ligand>
</feature>
<dbReference type="InterPro" id="IPR048327">
    <property type="entry name" value="Dyp_perox_N"/>
</dbReference>
<dbReference type="Pfam" id="PF20628">
    <property type="entry name" value="Dyp_perox_C"/>
    <property type="match status" value="1"/>
</dbReference>
<evidence type="ECO:0000256" key="7">
    <source>
        <dbReference type="ARBA" id="ARBA00023002"/>
    </source>
</evidence>
<dbReference type="PANTHER" id="PTHR30521">
    <property type="entry name" value="DEFERROCHELATASE/PEROXIDASE"/>
    <property type="match status" value="1"/>
</dbReference>
<evidence type="ECO:0000256" key="16">
    <source>
        <dbReference type="SAM" id="MobiDB-lite"/>
    </source>
</evidence>
<organism evidence="19 20">
    <name type="scientific">Methylobacterium tarhaniae</name>
    <dbReference type="NCBI Taxonomy" id="1187852"/>
    <lineage>
        <taxon>Bacteria</taxon>
        <taxon>Pseudomonadati</taxon>
        <taxon>Pseudomonadota</taxon>
        <taxon>Alphaproteobacteria</taxon>
        <taxon>Hyphomicrobiales</taxon>
        <taxon>Methylobacteriaceae</taxon>
        <taxon>Methylobacterium</taxon>
    </lineage>
</organism>
<comment type="subcellular location">
    <subcellularLocation>
        <location evidence="1">Cell envelope</location>
    </subcellularLocation>
</comment>
<feature type="binding site" evidence="13">
    <location>
        <begin position="260"/>
        <end position="262"/>
    </location>
    <ligand>
        <name>heme b</name>
        <dbReference type="ChEBI" id="CHEBI:60344"/>
    </ligand>
</feature>
<dbReference type="PANTHER" id="PTHR30521:SF4">
    <property type="entry name" value="DEFERROCHELATASE"/>
    <property type="match status" value="1"/>
</dbReference>
<feature type="binding site" evidence="13">
    <location>
        <begin position="363"/>
        <end position="365"/>
    </location>
    <ligand>
        <name>heme b</name>
        <dbReference type="ChEBI" id="CHEBI:60344"/>
    </ligand>
</feature>
<evidence type="ECO:0000256" key="3">
    <source>
        <dbReference type="ARBA" id="ARBA00022559"/>
    </source>
</evidence>
<dbReference type="GO" id="GO:0005829">
    <property type="term" value="C:cytosol"/>
    <property type="evidence" value="ECO:0007669"/>
    <property type="project" value="TreeGrafter"/>
</dbReference>
<keyword evidence="4 13" id="KW-0349">Heme</keyword>
<dbReference type="GO" id="GO:0004601">
    <property type="term" value="F:peroxidase activity"/>
    <property type="evidence" value="ECO:0007669"/>
    <property type="project" value="UniProtKB-KW"/>
</dbReference>
<dbReference type="InterPro" id="IPR011008">
    <property type="entry name" value="Dimeric_a/b-barrel"/>
</dbReference>
<keyword evidence="8 13" id="KW-0408">Iron</keyword>
<dbReference type="RefSeq" id="WP_048453293.1">
    <property type="nucleotide sequence ID" value="NZ_LABZ01000180.1"/>
</dbReference>
<keyword evidence="6 15" id="KW-0732">Signal</keyword>
<evidence type="ECO:0000256" key="1">
    <source>
        <dbReference type="ARBA" id="ARBA00004196"/>
    </source>
</evidence>
<feature type="region of interest" description="Disordered" evidence="16">
    <location>
        <begin position="59"/>
        <end position="87"/>
    </location>
</feature>
<reference evidence="19 20" key="1">
    <citation type="submission" date="2015-03" db="EMBL/GenBank/DDBJ databases">
        <title>Genome sequencing of Methylobacterium tarhaniae DSM 25844.</title>
        <authorList>
            <person name="Chaudhry V."/>
            <person name="Patil P.B."/>
        </authorList>
    </citation>
    <scope>NUCLEOTIDE SEQUENCE [LARGE SCALE GENOMIC DNA]</scope>
    <source>
        <strain evidence="19 20">DSM 25844</strain>
    </source>
</reference>
<dbReference type="PROSITE" id="PS51404">
    <property type="entry name" value="DYP_PEROXIDASE"/>
    <property type="match status" value="1"/>
</dbReference>
<evidence type="ECO:0000256" key="2">
    <source>
        <dbReference type="ARBA" id="ARBA00005365"/>
    </source>
</evidence>
<feature type="chain" id="PRO_5014489987" description="Deferrochelatase" evidence="15">
    <location>
        <begin position="32"/>
        <end position="452"/>
    </location>
</feature>
<accession>A0A0J6V6A5</accession>
<dbReference type="SUPFAM" id="SSF54909">
    <property type="entry name" value="Dimeric alpha+beta barrel"/>
    <property type="match status" value="1"/>
</dbReference>
<dbReference type="GO" id="GO:0020037">
    <property type="term" value="F:heme binding"/>
    <property type="evidence" value="ECO:0007669"/>
    <property type="project" value="InterPro"/>
</dbReference>
<keyword evidence="3 15" id="KW-0575">Peroxidase</keyword>
<dbReference type="InterPro" id="IPR006311">
    <property type="entry name" value="TAT_signal"/>
</dbReference>
<evidence type="ECO:0000313" key="19">
    <source>
        <dbReference type="EMBL" id="KMO34446.1"/>
    </source>
</evidence>
<proteinExistence type="inferred from homology"/>
<dbReference type="Proteomes" id="UP000036449">
    <property type="component" value="Unassembled WGS sequence"/>
</dbReference>
<dbReference type="GO" id="GO:0033212">
    <property type="term" value="P:iron import into cell"/>
    <property type="evidence" value="ECO:0007669"/>
    <property type="project" value="InterPro"/>
</dbReference>